<dbReference type="NCBIfam" id="TIGR01420">
    <property type="entry name" value="pilT_fam"/>
    <property type="match status" value="1"/>
</dbReference>
<keyword evidence="4" id="KW-1185">Reference proteome</keyword>
<dbReference type="Pfam" id="PF00437">
    <property type="entry name" value="T2SSE"/>
    <property type="match status" value="1"/>
</dbReference>
<reference evidence="3 4" key="1">
    <citation type="submission" date="2019-08" db="EMBL/GenBank/DDBJ databases">
        <title>Complete genome sequence of Candidatus Uab amorphum.</title>
        <authorList>
            <person name="Shiratori T."/>
            <person name="Suzuki S."/>
            <person name="Kakizawa Y."/>
            <person name="Ishida K."/>
        </authorList>
    </citation>
    <scope>NUCLEOTIDE SEQUENCE [LARGE SCALE GENOMIC DNA]</scope>
    <source>
        <strain evidence="3 4">SRT547</strain>
    </source>
</reference>
<dbReference type="Proteomes" id="UP000326354">
    <property type="component" value="Chromosome"/>
</dbReference>
<dbReference type="AlphaFoldDB" id="A0A5S9F5D6"/>
<dbReference type="GO" id="GO:0016887">
    <property type="term" value="F:ATP hydrolysis activity"/>
    <property type="evidence" value="ECO:0007669"/>
    <property type="project" value="InterPro"/>
</dbReference>
<dbReference type="InterPro" id="IPR006321">
    <property type="entry name" value="PilT/PilU"/>
</dbReference>
<dbReference type="InterPro" id="IPR001482">
    <property type="entry name" value="T2SS/T4SS_dom"/>
</dbReference>
<dbReference type="EMBL" id="AP019860">
    <property type="protein sequence ID" value="BBM86735.1"/>
    <property type="molecule type" value="Genomic_DNA"/>
</dbReference>
<evidence type="ECO:0000313" key="4">
    <source>
        <dbReference type="Proteomes" id="UP000326354"/>
    </source>
</evidence>
<dbReference type="PROSITE" id="PS00662">
    <property type="entry name" value="T2SP_E"/>
    <property type="match status" value="1"/>
</dbReference>
<dbReference type="CDD" id="cd01131">
    <property type="entry name" value="PilT"/>
    <property type="match status" value="1"/>
</dbReference>
<dbReference type="Gene3D" id="3.30.450.90">
    <property type="match status" value="1"/>
</dbReference>
<proteinExistence type="inferred from homology"/>
<dbReference type="GO" id="GO:0005524">
    <property type="term" value="F:ATP binding"/>
    <property type="evidence" value="ECO:0007669"/>
    <property type="project" value="InterPro"/>
</dbReference>
<dbReference type="PANTHER" id="PTHR30486:SF16">
    <property type="entry name" value="TWITCHING MOTILITY PROTEIN PILT"/>
    <property type="match status" value="1"/>
</dbReference>
<comment type="similarity">
    <text evidence="1">Belongs to the GSP E family.</text>
</comment>
<dbReference type="Gene3D" id="3.40.50.300">
    <property type="entry name" value="P-loop containing nucleotide triphosphate hydrolases"/>
    <property type="match status" value="1"/>
</dbReference>
<dbReference type="SUPFAM" id="SSF52540">
    <property type="entry name" value="P-loop containing nucleoside triphosphate hydrolases"/>
    <property type="match status" value="1"/>
</dbReference>
<dbReference type="PANTHER" id="PTHR30486">
    <property type="entry name" value="TWITCHING MOTILITY PROTEIN PILT"/>
    <property type="match status" value="1"/>
</dbReference>
<dbReference type="InterPro" id="IPR003593">
    <property type="entry name" value="AAA+_ATPase"/>
</dbReference>
<dbReference type="KEGG" id="uam:UABAM_05122"/>
<organism evidence="3 4">
    <name type="scientific">Uabimicrobium amorphum</name>
    <dbReference type="NCBI Taxonomy" id="2596890"/>
    <lineage>
        <taxon>Bacteria</taxon>
        <taxon>Pseudomonadati</taxon>
        <taxon>Planctomycetota</taxon>
        <taxon>Candidatus Uabimicrobiia</taxon>
        <taxon>Candidatus Uabimicrobiales</taxon>
        <taxon>Candidatus Uabimicrobiaceae</taxon>
        <taxon>Candidatus Uabimicrobium</taxon>
    </lineage>
</organism>
<dbReference type="SMART" id="SM00382">
    <property type="entry name" value="AAA"/>
    <property type="match status" value="1"/>
</dbReference>
<dbReference type="InterPro" id="IPR027417">
    <property type="entry name" value="P-loop_NTPase"/>
</dbReference>
<evidence type="ECO:0000259" key="2">
    <source>
        <dbReference type="PROSITE" id="PS00662"/>
    </source>
</evidence>
<dbReference type="InterPro" id="IPR050921">
    <property type="entry name" value="T4SS_GSP_E_ATPase"/>
</dbReference>
<dbReference type="OrthoDB" id="9808272at2"/>
<evidence type="ECO:0000256" key="1">
    <source>
        <dbReference type="ARBA" id="ARBA00006611"/>
    </source>
</evidence>
<dbReference type="RefSeq" id="WP_151970779.1">
    <property type="nucleotide sequence ID" value="NZ_AP019860.1"/>
</dbReference>
<sequence>MPEIDKLFEVCSKHGASDLHLKADNPPVLRVTGTMRALDTPPLSAQDIEKLIYPILSPPDLEKFKETGDLDTAYAIPRIGRFRLNIFRQRGKAGLVARRVNPTIPSFQELNLPKVLSKIAMHKQGLALVCGITGSGKSTTLAAMIEHINTHRRCHIVTIEDPIEYMYDDKKALINQREIGLDVESFSVALRAVVRQDPDVILIGEMRDAETFGTALTAAETGHLVFGTLHSSTVPQTFGRIFDIFPNDERDALRQGLMFNLISIICQKLAPTVDGKGRVPIHEILVMNPTIQKLLQEGKEKKMGDVIRNYPDDGMCDFNQSLFRIAEEGKITKKTALKMSHNPEQLKMNFKGIFISDRGIV</sequence>
<accession>A0A5S9F5D6</accession>
<name>A0A5S9F5D6_UABAM</name>
<protein>
    <submittedName>
        <fullName evidence="3">Twitching motility protein PilT</fullName>
    </submittedName>
</protein>
<feature type="domain" description="Bacterial type II secretion system protein E" evidence="2">
    <location>
        <begin position="194"/>
        <end position="208"/>
    </location>
</feature>
<evidence type="ECO:0000313" key="3">
    <source>
        <dbReference type="EMBL" id="BBM86735.1"/>
    </source>
</evidence>
<gene>
    <name evidence="3" type="ORF">UABAM_05122</name>
</gene>